<organism evidence="2 3">
    <name type="scientific">Brachymonas denitrificans DSM 15123</name>
    <dbReference type="NCBI Taxonomy" id="1121117"/>
    <lineage>
        <taxon>Bacteria</taxon>
        <taxon>Pseudomonadati</taxon>
        <taxon>Pseudomonadota</taxon>
        <taxon>Betaproteobacteria</taxon>
        <taxon>Burkholderiales</taxon>
        <taxon>Comamonadaceae</taxon>
        <taxon>Brachymonas</taxon>
    </lineage>
</organism>
<dbReference type="Proteomes" id="UP000199531">
    <property type="component" value="Unassembled WGS sequence"/>
</dbReference>
<gene>
    <name evidence="2" type="ORF">SAMN02745977_02310</name>
</gene>
<keyword evidence="1" id="KW-0732">Signal</keyword>
<reference evidence="2 3" key="1">
    <citation type="submission" date="2016-10" db="EMBL/GenBank/DDBJ databases">
        <authorList>
            <person name="de Groot N.N."/>
        </authorList>
    </citation>
    <scope>NUCLEOTIDE SEQUENCE [LARGE SCALE GENOMIC DNA]</scope>
    <source>
        <strain evidence="2 3">DSM 15123</strain>
    </source>
</reference>
<feature type="chain" id="PRO_5011663146" evidence="1">
    <location>
        <begin position="43"/>
        <end position="180"/>
    </location>
</feature>
<evidence type="ECO:0000256" key="1">
    <source>
        <dbReference type="SAM" id="SignalP"/>
    </source>
</evidence>
<proteinExistence type="predicted"/>
<evidence type="ECO:0000313" key="3">
    <source>
        <dbReference type="Proteomes" id="UP000199531"/>
    </source>
</evidence>
<feature type="signal peptide" evidence="1">
    <location>
        <begin position="1"/>
        <end position="42"/>
    </location>
</feature>
<dbReference type="STRING" id="1121117.SAMN02745977_02310"/>
<dbReference type="AlphaFoldDB" id="A0A1H8KCB9"/>
<dbReference type="RefSeq" id="WP_091818103.1">
    <property type="nucleotide sequence ID" value="NZ_FOCW01000010.1"/>
</dbReference>
<dbReference type="EMBL" id="FOCW01000010">
    <property type="protein sequence ID" value="SEN90574.1"/>
    <property type="molecule type" value="Genomic_DNA"/>
</dbReference>
<protein>
    <submittedName>
        <fullName evidence="2">Uncharacterized protein</fullName>
    </submittedName>
</protein>
<dbReference type="OrthoDB" id="5786920at2"/>
<name>A0A1H8KCB9_9BURK</name>
<keyword evidence="3" id="KW-1185">Reference proteome</keyword>
<evidence type="ECO:0000313" key="2">
    <source>
        <dbReference type="EMBL" id="SEN90574.1"/>
    </source>
</evidence>
<accession>A0A1H8KCB9</accession>
<sequence length="180" mass="19165">MKIPFADAESLHVMSASAIARRQFSLMLVAAALGGASFPALAETVTVGSQLPALGVVDQHERPLRVEAHTRFLVFAADKAGSDIVNKAMTPHPGAFGERRIVYVADISAMPAMVTRMFALPKLRKLPFAVGLVQKPEITAHLPRKPGEVTLITLEQGRVQAIGYLSTEAALLRSLGIAAS</sequence>